<keyword evidence="4" id="KW-1185">Reference proteome</keyword>
<dbReference type="EMBL" id="BTSY01000003">
    <property type="protein sequence ID" value="GMT19690.1"/>
    <property type="molecule type" value="Genomic_DNA"/>
</dbReference>
<reference evidence="3" key="1">
    <citation type="submission" date="2023-10" db="EMBL/GenBank/DDBJ databases">
        <title>Genome assembly of Pristionchus species.</title>
        <authorList>
            <person name="Yoshida K."/>
            <person name="Sommer R.J."/>
        </authorList>
    </citation>
    <scope>NUCLEOTIDE SEQUENCE</scope>
    <source>
        <strain evidence="3">RS5133</strain>
    </source>
</reference>
<protein>
    <recommendedName>
        <fullName evidence="5">Geminin</fullName>
    </recommendedName>
</protein>
<gene>
    <name evidence="3" type="ORF">PFISCL1PPCAC_10987</name>
</gene>
<evidence type="ECO:0000313" key="4">
    <source>
        <dbReference type="Proteomes" id="UP001432322"/>
    </source>
</evidence>
<sequence>VQMSSMRVGLSSSNSNRPQAQNGVKGLKSTGVGKNTVAVQQGIGQVIQENRKPLLQPLSIPAFEGAITSTSSPLVFTENRSTQDAEKIDDGCQTSLSIPSVLSPLSIDVGELYEEEQTAEYYRQMHEALESSVHEARDRNLEAMRALEEQERKLNDSLHRLDDLRETLEEDGIDVDEIERGEEGEEEYTGEMYRQVYGEEE</sequence>
<feature type="non-terminal residue" evidence="3">
    <location>
        <position position="1"/>
    </location>
</feature>
<organism evidence="3 4">
    <name type="scientific">Pristionchus fissidentatus</name>
    <dbReference type="NCBI Taxonomy" id="1538716"/>
    <lineage>
        <taxon>Eukaryota</taxon>
        <taxon>Metazoa</taxon>
        <taxon>Ecdysozoa</taxon>
        <taxon>Nematoda</taxon>
        <taxon>Chromadorea</taxon>
        <taxon>Rhabditida</taxon>
        <taxon>Rhabditina</taxon>
        <taxon>Diplogasteromorpha</taxon>
        <taxon>Diplogasteroidea</taxon>
        <taxon>Neodiplogasteridae</taxon>
        <taxon>Pristionchus</taxon>
    </lineage>
</organism>
<evidence type="ECO:0000313" key="3">
    <source>
        <dbReference type="EMBL" id="GMT19690.1"/>
    </source>
</evidence>
<keyword evidence="1" id="KW-0175">Coiled coil</keyword>
<dbReference type="AlphaFoldDB" id="A0AAV5VLZ3"/>
<feature type="compositionally biased region" description="Polar residues" evidence="2">
    <location>
        <begin position="1"/>
        <end position="22"/>
    </location>
</feature>
<feature type="coiled-coil region" evidence="1">
    <location>
        <begin position="133"/>
        <end position="171"/>
    </location>
</feature>
<feature type="region of interest" description="Disordered" evidence="2">
    <location>
        <begin position="182"/>
        <end position="201"/>
    </location>
</feature>
<name>A0AAV5VLZ3_9BILA</name>
<comment type="caution">
    <text evidence="3">The sequence shown here is derived from an EMBL/GenBank/DDBJ whole genome shotgun (WGS) entry which is preliminary data.</text>
</comment>
<evidence type="ECO:0000256" key="2">
    <source>
        <dbReference type="SAM" id="MobiDB-lite"/>
    </source>
</evidence>
<evidence type="ECO:0000256" key="1">
    <source>
        <dbReference type="SAM" id="Coils"/>
    </source>
</evidence>
<dbReference type="Proteomes" id="UP001432322">
    <property type="component" value="Unassembled WGS sequence"/>
</dbReference>
<proteinExistence type="predicted"/>
<feature type="region of interest" description="Disordered" evidence="2">
    <location>
        <begin position="1"/>
        <end position="30"/>
    </location>
</feature>
<accession>A0AAV5VLZ3</accession>
<evidence type="ECO:0008006" key="5">
    <source>
        <dbReference type="Google" id="ProtNLM"/>
    </source>
</evidence>